<dbReference type="SUPFAM" id="SSF48452">
    <property type="entry name" value="TPR-like"/>
    <property type="match status" value="1"/>
</dbReference>
<dbReference type="STRING" id="1335309.GA0116948_1106"/>
<keyword evidence="5" id="KW-0998">Cell outer membrane</keyword>
<dbReference type="AlphaFoldDB" id="A0A1C4EUL2"/>
<evidence type="ECO:0000313" key="9">
    <source>
        <dbReference type="Proteomes" id="UP000242818"/>
    </source>
</evidence>
<evidence type="ECO:0000256" key="3">
    <source>
        <dbReference type="ARBA" id="ARBA00022729"/>
    </source>
</evidence>
<dbReference type="InterPro" id="IPR012944">
    <property type="entry name" value="SusD_RagB_dom"/>
</dbReference>
<gene>
    <name evidence="8" type="ORF">GA0116948_1106</name>
</gene>
<dbReference type="GO" id="GO:0009279">
    <property type="term" value="C:cell outer membrane"/>
    <property type="evidence" value="ECO:0007669"/>
    <property type="project" value="UniProtKB-SubCell"/>
</dbReference>
<evidence type="ECO:0000256" key="2">
    <source>
        <dbReference type="ARBA" id="ARBA00006275"/>
    </source>
</evidence>
<dbReference type="PROSITE" id="PS51257">
    <property type="entry name" value="PROKAR_LIPOPROTEIN"/>
    <property type="match status" value="1"/>
</dbReference>
<comment type="subcellular location">
    <subcellularLocation>
        <location evidence="1">Cell outer membrane</location>
    </subcellularLocation>
</comment>
<dbReference type="Gene3D" id="1.25.40.390">
    <property type="match status" value="1"/>
</dbReference>
<dbReference type="RefSeq" id="WP_089713264.1">
    <property type="nucleotide sequence ID" value="NZ_FMAR01000010.1"/>
</dbReference>
<keyword evidence="9" id="KW-1185">Reference proteome</keyword>
<reference evidence="8 9" key="1">
    <citation type="submission" date="2016-08" db="EMBL/GenBank/DDBJ databases">
        <authorList>
            <person name="Seilhamer J.J."/>
        </authorList>
    </citation>
    <scope>NUCLEOTIDE SEQUENCE [LARGE SCALE GENOMIC DNA]</scope>
    <source>
        <strain evidence="8 9">A37T2</strain>
    </source>
</reference>
<feature type="domain" description="SusD-like N-terminal" evidence="7">
    <location>
        <begin position="21"/>
        <end position="226"/>
    </location>
</feature>
<evidence type="ECO:0000256" key="5">
    <source>
        <dbReference type="ARBA" id="ARBA00023237"/>
    </source>
</evidence>
<dbReference type="InterPro" id="IPR033985">
    <property type="entry name" value="SusD-like_N"/>
</dbReference>
<dbReference type="EMBL" id="FMAR01000010">
    <property type="protein sequence ID" value="SCC47176.1"/>
    <property type="molecule type" value="Genomic_DNA"/>
</dbReference>
<evidence type="ECO:0000259" key="7">
    <source>
        <dbReference type="Pfam" id="PF14322"/>
    </source>
</evidence>
<organism evidence="8 9">
    <name type="scientific">Chitinophaga costaii</name>
    <dbReference type="NCBI Taxonomy" id="1335309"/>
    <lineage>
        <taxon>Bacteria</taxon>
        <taxon>Pseudomonadati</taxon>
        <taxon>Bacteroidota</taxon>
        <taxon>Chitinophagia</taxon>
        <taxon>Chitinophagales</taxon>
        <taxon>Chitinophagaceae</taxon>
        <taxon>Chitinophaga</taxon>
    </lineage>
</organism>
<dbReference type="InterPro" id="IPR011990">
    <property type="entry name" value="TPR-like_helical_dom_sf"/>
</dbReference>
<keyword evidence="4" id="KW-0472">Membrane</keyword>
<feature type="domain" description="RagB/SusD" evidence="6">
    <location>
        <begin position="356"/>
        <end position="454"/>
    </location>
</feature>
<dbReference type="Pfam" id="PF14322">
    <property type="entry name" value="SusD-like_3"/>
    <property type="match status" value="1"/>
</dbReference>
<sequence length="479" mass="54162">MKQLTLYIIAGSIMMLTSCNKFLDIKPKDKFIPTTETDYENMLNSGTMVNYGDYFWDLLSDDAYLPEGNPGNLYSVQQVYGKRIYTFNIQPYDLGANDYLWSEGYKRIFYCNTIINNILGSTEGTEAEKKSARAEALLGRAMEHLQLVNVYAQHYDAATAATEPGIPLALIADINAKFTRNTVKEVYDQVISDLNEALPDLPLKHKLTKFRACKAGAYAALARTYLFMGDYVAAQQNSDLALSLQSELADMNQYQVIIPGPFPNVPGSPVGWTNIPDGQLNTETIVARHFLRPFGLGMSVCASPELTALFTSDDARWNLYYANGWPPAPPYNYMTRYGVRIFLRGDYFSNYLNVPEMYLTRAECYARSNNQTAALNDINTLRKNRIAAATYKAFTPADFDNDANKVLQFVLDERRRELAFTGMRIIDLKRLNKEARFQKTYTHVAEGTTYTLAPGSNNYVRQLWPSATVFNADWPLNPE</sequence>
<accession>A0A1C4EUL2</accession>
<evidence type="ECO:0000313" key="8">
    <source>
        <dbReference type="EMBL" id="SCC47176.1"/>
    </source>
</evidence>
<dbReference type="Proteomes" id="UP000242818">
    <property type="component" value="Unassembled WGS sequence"/>
</dbReference>
<name>A0A1C4EUL2_9BACT</name>
<comment type="similarity">
    <text evidence="2">Belongs to the SusD family.</text>
</comment>
<evidence type="ECO:0000256" key="4">
    <source>
        <dbReference type="ARBA" id="ARBA00023136"/>
    </source>
</evidence>
<protein>
    <submittedName>
        <fullName evidence="8">SusD family protein</fullName>
    </submittedName>
</protein>
<keyword evidence="3" id="KW-0732">Signal</keyword>
<evidence type="ECO:0000259" key="6">
    <source>
        <dbReference type="Pfam" id="PF07980"/>
    </source>
</evidence>
<dbReference type="OrthoDB" id="697229at2"/>
<proteinExistence type="inferred from homology"/>
<evidence type="ECO:0000256" key="1">
    <source>
        <dbReference type="ARBA" id="ARBA00004442"/>
    </source>
</evidence>
<dbReference type="Pfam" id="PF07980">
    <property type="entry name" value="SusD_RagB"/>
    <property type="match status" value="1"/>
</dbReference>